<keyword evidence="3" id="KW-1185">Reference proteome</keyword>
<evidence type="ECO:0000313" key="2">
    <source>
        <dbReference type="EMBL" id="CCV08155.1"/>
    </source>
</evidence>
<protein>
    <submittedName>
        <fullName evidence="2">Uncharacterized protein</fullName>
    </submittedName>
</protein>
<evidence type="ECO:0000313" key="3">
    <source>
        <dbReference type="Proteomes" id="UP000012062"/>
    </source>
</evidence>
<sequence length="174" mass="18251">MGGLSRSLIAQDSGSSPTFVKARNADLPGSRGFPCPKALAEAAEEARQEPLLFGAGQISHSPFLAPARHVAVTGDEAGGILDRLPGRQRRTDRRQEQGLALLQPVYHRLALVVALPGPGYAVEADGRQRGQHGRAVAGIAAVAGELGGNHRHFLNADGRACRPSVSVATVAWQI</sequence>
<evidence type="ECO:0000256" key="1">
    <source>
        <dbReference type="SAM" id="MobiDB-lite"/>
    </source>
</evidence>
<feature type="compositionally biased region" description="Polar residues" evidence="1">
    <location>
        <begin position="8"/>
        <end position="18"/>
    </location>
</feature>
<dbReference type="AlphaFoldDB" id="M5EVW6"/>
<accession>M5EVW6</accession>
<gene>
    <name evidence="2" type="ORF">MESS2_730051</name>
</gene>
<name>M5EVW6_9HYPH</name>
<dbReference type="EMBL" id="CAUM01000143">
    <property type="protein sequence ID" value="CCV08155.1"/>
    <property type="molecule type" value="Genomic_DNA"/>
</dbReference>
<organism evidence="2 3">
    <name type="scientific">Mesorhizobium metallidurans STM 2683</name>
    <dbReference type="NCBI Taxonomy" id="1297569"/>
    <lineage>
        <taxon>Bacteria</taxon>
        <taxon>Pseudomonadati</taxon>
        <taxon>Pseudomonadota</taxon>
        <taxon>Alphaproteobacteria</taxon>
        <taxon>Hyphomicrobiales</taxon>
        <taxon>Phyllobacteriaceae</taxon>
        <taxon>Mesorhizobium</taxon>
    </lineage>
</organism>
<reference evidence="2 3" key="1">
    <citation type="submission" date="2013-02" db="EMBL/GenBank/DDBJ databases">
        <authorList>
            <person name="Genoscope - CEA"/>
        </authorList>
    </citation>
    <scope>NUCLEOTIDE SEQUENCE [LARGE SCALE GENOMIC DNA]</scope>
    <source>
        <strain evidence="2 3">STM 2683</strain>
    </source>
</reference>
<comment type="caution">
    <text evidence="2">The sequence shown here is derived from an EMBL/GenBank/DDBJ whole genome shotgun (WGS) entry which is preliminary data.</text>
</comment>
<dbReference type="Proteomes" id="UP000012062">
    <property type="component" value="Unassembled WGS sequence"/>
</dbReference>
<feature type="region of interest" description="Disordered" evidence="1">
    <location>
        <begin position="1"/>
        <end position="25"/>
    </location>
</feature>
<proteinExistence type="predicted"/>